<dbReference type="PANTHER" id="PTHR46929">
    <property type="entry name" value="EXPRESSED PROTEIN"/>
    <property type="match status" value="1"/>
</dbReference>
<dbReference type="Proteomes" id="UP001281410">
    <property type="component" value="Unassembled WGS sequence"/>
</dbReference>
<evidence type="ECO:0000256" key="1">
    <source>
        <dbReference type="SAM" id="MobiDB-lite"/>
    </source>
</evidence>
<accession>A0AAE0AD86</accession>
<keyword evidence="3" id="KW-1185">Reference proteome</keyword>
<protein>
    <submittedName>
        <fullName evidence="2">Uncharacterized protein</fullName>
    </submittedName>
</protein>
<proteinExistence type="predicted"/>
<feature type="region of interest" description="Disordered" evidence="1">
    <location>
        <begin position="9"/>
        <end position="31"/>
    </location>
</feature>
<evidence type="ECO:0000313" key="2">
    <source>
        <dbReference type="EMBL" id="KAK3211167.1"/>
    </source>
</evidence>
<organism evidence="2 3">
    <name type="scientific">Dipteronia sinensis</name>
    <dbReference type="NCBI Taxonomy" id="43782"/>
    <lineage>
        <taxon>Eukaryota</taxon>
        <taxon>Viridiplantae</taxon>
        <taxon>Streptophyta</taxon>
        <taxon>Embryophyta</taxon>
        <taxon>Tracheophyta</taxon>
        <taxon>Spermatophyta</taxon>
        <taxon>Magnoliopsida</taxon>
        <taxon>eudicotyledons</taxon>
        <taxon>Gunneridae</taxon>
        <taxon>Pentapetalae</taxon>
        <taxon>rosids</taxon>
        <taxon>malvids</taxon>
        <taxon>Sapindales</taxon>
        <taxon>Sapindaceae</taxon>
        <taxon>Hippocastanoideae</taxon>
        <taxon>Acereae</taxon>
        <taxon>Dipteronia</taxon>
    </lineage>
</organism>
<evidence type="ECO:0000313" key="3">
    <source>
        <dbReference type="Proteomes" id="UP001281410"/>
    </source>
</evidence>
<dbReference type="AlphaFoldDB" id="A0AAE0AD86"/>
<reference evidence="2" key="1">
    <citation type="journal article" date="2023" name="Plant J.">
        <title>Genome sequences and population genomics provide insights into the demographic history, inbreeding, and mutation load of two 'living fossil' tree species of Dipteronia.</title>
        <authorList>
            <person name="Feng Y."/>
            <person name="Comes H.P."/>
            <person name="Chen J."/>
            <person name="Zhu S."/>
            <person name="Lu R."/>
            <person name="Zhang X."/>
            <person name="Li P."/>
            <person name="Qiu J."/>
            <person name="Olsen K.M."/>
            <person name="Qiu Y."/>
        </authorList>
    </citation>
    <scope>NUCLEOTIDE SEQUENCE</scope>
    <source>
        <strain evidence="2">NBL</strain>
    </source>
</reference>
<sequence length="107" mass="11934">MIKYLINIESSSTSAPSDPGRPSKAHKSGNEMQNDLLEMAAGDVSQKENKSRIALESAIDALQAIPELDDELLLDAYDLLEDEKKAKTFMALDFTLGKKWLLRKLRP</sequence>
<gene>
    <name evidence="2" type="ORF">Dsin_015873</name>
</gene>
<name>A0AAE0AD86_9ROSI</name>
<comment type="caution">
    <text evidence="2">The sequence shown here is derived from an EMBL/GenBank/DDBJ whole genome shotgun (WGS) entry which is preliminary data.</text>
</comment>
<dbReference type="PANTHER" id="PTHR46929:SF28">
    <property type="entry name" value="MYB_SANT-LIKE DNA-BINDING DOMAIN PROTEIN"/>
    <property type="match status" value="1"/>
</dbReference>
<dbReference type="EMBL" id="JANJYJ010000005">
    <property type="protein sequence ID" value="KAK3211167.1"/>
    <property type="molecule type" value="Genomic_DNA"/>
</dbReference>